<dbReference type="SUPFAM" id="SSF103190">
    <property type="entry name" value="Sensory domain-like"/>
    <property type="match status" value="1"/>
</dbReference>
<dbReference type="CDD" id="cd06225">
    <property type="entry name" value="HAMP"/>
    <property type="match status" value="1"/>
</dbReference>
<feature type="domain" description="Methyl-accepting transducer" evidence="6">
    <location>
        <begin position="376"/>
        <end position="668"/>
    </location>
</feature>
<dbReference type="PANTHER" id="PTHR32089:SF112">
    <property type="entry name" value="LYSOZYME-LIKE PROTEIN-RELATED"/>
    <property type="match status" value="1"/>
</dbReference>
<dbReference type="EMBL" id="JADKNH010000008">
    <property type="protein sequence ID" value="MBF4694181.1"/>
    <property type="molecule type" value="Genomic_DNA"/>
</dbReference>
<protein>
    <submittedName>
        <fullName evidence="8">Methyl-accepting chemotaxis protein</fullName>
    </submittedName>
</protein>
<comment type="caution">
    <text evidence="8">The sequence shown here is derived from an EMBL/GenBank/DDBJ whole genome shotgun (WGS) entry which is preliminary data.</text>
</comment>
<dbReference type="SMART" id="SM00283">
    <property type="entry name" value="MA"/>
    <property type="match status" value="1"/>
</dbReference>
<feature type="domain" description="HAMP" evidence="7">
    <location>
        <begin position="326"/>
        <end position="378"/>
    </location>
</feature>
<dbReference type="RefSeq" id="WP_194702423.1">
    <property type="nucleotide sequence ID" value="NZ_JADKNH010000008.1"/>
</dbReference>
<evidence type="ECO:0000256" key="3">
    <source>
        <dbReference type="PROSITE-ProRule" id="PRU00284"/>
    </source>
</evidence>
<evidence type="ECO:0000259" key="6">
    <source>
        <dbReference type="PROSITE" id="PS50111"/>
    </source>
</evidence>
<gene>
    <name evidence="8" type="ORF">ISU02_13750</name>
</gene>
<dbReference type="Pfam" id="PF22673">
    <property type="entry name" value="MCP-like_PDC_1"/>
    <property type="match status" value="1"/>
</dbReference>
<keyword evidence="4" id="KW-0175">Coiled coil</keyword>
<dbReference type="InterPro" id="IPR029151">
    <property type="entry name" value="Sensor-like_sf"/>
</dbReference>
<evidence type="ECO:0000256" key="2">
    <source>
        <dbReference type="ARBA" id="ARBA00029447"/>
    </source>
</evidence>
<dbReference type="SUPFAM" id="SSF58104">
    <property type="entry name" value="Methyl-accepting chemotaxis protein (MCP) signaling domain"/>
    <property type="match status" value="1"/>
</dbReference>
<keyword evidence="5" id="KW-0472">Membrane</keyword>
<keyword evidence="1 3" id="KW-0807">Transducer</keyword>
<dbReference type="Gene3D" id="1.10.287.950">
    <property type="entry name" value="Methyl-accepting chemotaxis protein"/>
    <property type="match status" value="1"/>
</dbReference>
<dbReference type="Pfam" id="PF00015">
    <property type="entry name" value="MCPsignal"/>
    <property type="match status" value="1"/>
</dbReference>
<evidence type="ECO:0000313" key="8">
    <source>
        <dbReference type="EMBL" id="MBF4694181.1"/>
    </source>
</evidence>
<dbReference type="PANTHER" id="PTHR32089">
    <property type="entry name" value="METHYL-ACCEPTING CHEMOTAXIS PROTEIN MCPB"/>
    <property type="match status" value="1"/>
</dbReference>
<feature type="transmembrane region" description="Helical" evidence="5">
    <location>
        <begin position="12"/>
        <end position="33"/>
    </location>
</feature>
<evidence type="ECO:0000256" key="5">
    <source>
        <dbReference type="SAM" id="Phobius"/>
    </source>
</evidence>
<dbReference type="Proteomes" id="UP000614200">
    <property type="component" value="Unassembled WGS sequence"/>
</dbReference>
<dbReference type="Pfam" id="PF00672">
    <property type="entry name" value="HAMP"/>
    <property type="match status" value="1"/>
</dbReference>
<evidence type="ECO:0000256" key="4">
    <source>
        <dbReference type="SAM" id="Coils"/>
    </source>
</evidence>
<dbReference type="PROSITE" id="PS50111">
    <property type="entry name" value="CHEMOTAXIS_TRANSDUC_2"/>
    <property type="match status" value="1"/>
</dbReference>
<dbReference type="InterPro" id="IPR004089">
    <property type="entry name" value="MCPsignal_dom"/>
</dbReference>
<feature type="coiled-coil region" evidence="4">
    <location>
        <begin position="640"/>
        <end position="677"/>
    </location>
</feature>
<keyword evidence="5" id="KW-1133">Transmembrane helix</keyword>
<keyword evidence="5" id="KW-0812">Transmembrane</keyword>
<name>A0ABR9ZUN3_9FIRM</name>
<dbReference type="CDD" id="cd12912">
    <property type="entry name" value="PDC2_MCP_like"/>
    <property type="match status" value="1"/>
</dbReference>
<evidence type="ECO:0000256" key="1">
    <source>
        <dbReference type="ARBA" id="ARBA00023224"/>
    </source>
</evidence>
<sequence length="683" mass="72644">MLKKIRTVKSKVLWSTLPTVIVAFLVMAIMVSLNANNVISDEVMKKVETQAELANKKIVSHLTANQKLPIGLSKTVEAMDITSQNKGDYIELIKKMPLTNAETLGTGIFMAQKYDGAYFAPYAYKDNNTIVYTEDYFVDNTNEGWYMVADNDKDVSWTDPYYDPISGITMATAASPIRDQNKKLIGVATADLNITSIQQFVSEIRVGKEGYAILITSDGAYLSKGAESIKVNDEGVFPSILDDANASLASLGKEAISKGNGTGAFIDDNGENYVYYSKIPETGWIVLLSIAEKEIVAPVIALGTRIAIVTAVALLVLVLILVPVAKSITRPLNPLKEEISAISKGDLTREINIKSNDEIGDISKSVNQMVIDLRGTMNDILSSSSTVAATAEELEASAAQNGQAVEQVATAATEISGSNFEIAKVTQELDGVIGIVRELSQSIVSQMDVVTTSLSHVKHESGDSQKSVAQLIAVMNQVFEDVSSLSAVMDNLSDKSNQIDSIVGAIQGISTQTNLLALNASIEAARAGEAGRGFAVVADEIRKLAEQSSKSADDIAGIISEVGAVTKSANASTATVVESIGTGKDVLASVGEAFTSIVSSITEIDHLVHEADRLTNDINSNLDDANHSASRLTTLTDQSAEEAASIAAATEEQLASVEESTAATNALAQLAEELQNKIKTFKL</sequence>
<dbReference type="Gene3D" id="3.30.450.20">
    <property type="entry name" value="PAS domain"/>
    <property type="match status" value="2"/>
</dbReference>
<dbReference type="CDD" id="cd12913">
    <property type="entry name" value="PDC1_MCP_like"/>
    <property type="match status" value="1"/>
</dbReference>
<comment type="similarity">
    <text evidence="2">Belongs to the methyl-accepting chemotaxis (MCP) protein family.</text>
</comment>
<dbReference type="Gene3D" id="6.10.340.10">
    <property type="match status" value="1"/>
</dbReference>
<dbReference type="PROSITE" id="PS50885">
    <property type="entry name" value="HAMP"/>
    <property type="match status" value="1"/>
</dbReference>
<reference evidence="8 9" key="1">
    <citation type="submission" date="2020-11" db="EMBL/GenBank/DDBJ databases">
        <title>Fusibacter basophilias sp. nov.</title>
        <authorList>
            <person name="Qiu D."/>
        </authorList>
    </citation>
    <scope>NUCLEOTIDE SEQUENCE [LARGE SCALE GENOMIC DNA]</scope>
    <source>
        <strain evidence="8 9">Q10-2</strain>
    </source>
</reference>
<evidence type="ECO:0000259" key="7">
    <source>
        <dbReference type="PROSITE" id="PS50885"/>
    </source>
</evidence>
<evidence type="ECO:0000313" key="9">
    <source>
        <dbReference type="Proteomes" id="UP000614200"/>
    </source>
</evidence>
<dbReference type="SMART" id="SM00304">
    <property type="entry name" value="HAMP"/>
    <property type="match status" value="1"/>
</dbReference>
<dbReference type="InterPro" id="IPR003660">
    <property type="entry name" value="HAMP_dom"/>
</dbReference>
<keyword evidence="9" id="KW-1185">Reference proteome</keyword>
<organism evidence="8 9">
    <name type="scientific">Fusibacter ferrireducens</name>
    <dbReference type="NCBI Taxonomy" id="2785058"/>
    <lineage>
        <taxon>Bacteria</taxon>
        <taxon>Bacillati</taxon>
        <taxon>Bacillota</taxon>
        <taxon>Clostridia</taxon>
        <taxon>Eubacteriales</taxon>
        <taxon>Eubacteriales Family XII. Incertae Sedis</taxon>
        <taxon>Fusibacter</taxon>
    </lineage>
</organism>
<proteinExistence type="inferred from homology"/>
<accession>A0ABR9ZUN3</accession>